<comment type="cofactor">
    <cofactor evidence="1">
        <name>FAD</name>
        <dbReference type="ChEBI" id="CHEBI:57692"/>
    </cofactor>
</comment>
<sequence length="388" mass="43020">MKRLTIPEAQGQDFDLIVIGGGITGASTAREAALRGLSVLLVEKNDLASGTSSKSSKLVHGGLRYLQTYQFHMVAESLREREKLVKTAPHLVKMRPFLYLVYEGDDYGKGMLNLGLTFYDVASGEWRKRRHSMLSKDEVLKLEPHISQEGLLGAGKYYDALTDDARLTIDTVKSAYEYGAQLINHAEVTDLILESGRARGVQVTDTITGESAEIRGRQVMSAVGPWTDRVRQFEHSTQKGPGLRPSKGIHIVVKKSDFPLNNAIFLTSPDDGRTVWPIPSLEEDLVYIGTTDTDYTGDLNHVVPEPEEIQYLLNVANKAIPTANLLHSSCWNCSMMWRGVTTRMRSPLPRLMSSASVIPISRVLPSPTASAMRTRRRGCPWRAPCGPR</sequence>
<keyword evidence="8" id="KW-1185">Reference proteome</keyword>
<dbReference type="PANTHER" id="PTHR11985">
    <property type="entry name" value="GLYCEROL-3-PHOSPHATE DEHYDROGENASE"/>
    <property type="match status" value="1"/>
</dbReference>
<keyword evidence="3" id="KW-0285">Flavoprotein</keyword>
<dbReference type="EMBL" id="CP034593">
    <property type="protein sequence ID" value="AZQ78036.1"/>
    <property type="molecule type" value="Genomic_DNA"/>
</dbReference>
<dbReference type="Gene3D" id="3.50.50.60">
    <property type="entry name" value="FAD/NAD(P)-binding domain"/>
    <property type="match status" value="1"/>
</dbReference>
<dbReference type="Gene3D" id="3.30.9.10">
    <property type="entry name" value="D-Amino Acid Oxidase, subunit A, domain 2"/>
    <property type="match status" value="1"/>
</dbReference>
<accession>A0A3Q9G5T5</accession>
<evidence type="ECO:0000256" key="5">
    <source>
        <dbReference type="ARBA" id="ARBA00023002"/>
    </source>
</evidence>
<keyword evidence="4" id="KW-0274">FAD</keyword>
<dbReference type="GO" id="GO:0004368">
    <property type="term" value="F:glycerol-3-phosphate dehydrogenase (quinone) activity"/>
    <property type="evidence" value="ECO:0007669"/>
    <property type="project" value="InterPro"/>
</dbReference>
<dbReference type="InterPro" id="IPR006076">
    <property type="entry name" value="FAD-dep_OxRdtase"/>
</dbReference>
<comment type="similarity">
    <text evidence="2">Belongs to the FAD-dependent glycerol-3-phosphate dehydrogenase family.</text>
</comment>
<evidence type="ECO:0000313" key="8">
    <source>
        <dbReference type="Proteomes" id="UP000280344"/>
    </source>
</evidence>
<evidence type="ECO:0000256" key="1">
    <source>
        <dbReference type="ARBA" id="ARBA00001974"/>
    </source>
</evidence>
<dbReference type="InterPro" id="IPR036188">
    <property type="entry name" value="FAD/NAD-bd_sf"/>
</dbReference>
<gene>
    <name evidence="7" type="ORF">EJ997_12525</name>
</gene>
<dbReference type="OrthoDB" id="9766796at2"/>
<evidence type="ECO:0000313" key="7">
    <source>
        <dbReference type="EMBL" id="AZQ78036.1"/>
    </source>
</evidence>
<dbReference type="Proteomes" id="UP000280344">
    <property type="component" value="Chromosome"/>
</dbReference>
<organism evidence="7 8">
    <name type="scientific">Flaviflexus ciconiae</name>
    <dbReference type="NCBI Taxonomy" id="2496867"/>
    <lineage>
        <taxon>Bacteria</taxon>
        <taxon>Bacillati</taxon>
        <taxon>Actinomycetota</taxon>
        <taxon>Actinomycetes</taxon>
        <taxon>Actinomycetales</taxon>
        <taxon>Actinomycetaceae</taxon>
        <taxon>Flaviflexus</taxon>
    </lineage>
</organism>
<evidence type="ECO:0000259" key="6">
    <source>
        <dbReference type="Pfam" id="PF01266"/>
    </source>
</evidence>
<reference evidence="7 8" key="1">
    <citation type="submission" date="2018-12" db="EMBL/GenBank/DDBJ databases">
        <title>Complete genome sequence of Flaviflexus sp. H23T48.</title>
        <authorList>
            <person name="Bae J.-W."/>
            <person name="Lee J.-Y."/>
        </authorList>
    </citation>
    <scope>NUCLEOTIDE SEQUENCE [LARGE SCALE GENOMIC DNA]</scope>
    <source>
        <strain evidence="7 8">H23T48</strain>
    </source>
</reference>
<feature type="domain" description="FAD dependent oxidoreductase" evidence="6">
    <location>
        <begin position="15"/>
        <end position="334"/>
    </location>
</feature>
<evidence type="ECO:0000256" key="3">
    <source>
        <dbReference type="ARBA" id="ARBA00022630"/>
    </source>
</evidence>
<keyword evidence="5" id="KW-0560">Oxidoreductase</keyword>
<dbReference type="KEGG" id="flh:EJ997_12525"/>
<dbReference type="PANTHER" id="PTHR11985:SF35">
    <property type="entry name" value="ANAEROBIC GLYCEROL-3-PHOSPHATE DEHYDROGENASE SUBUNIT A"/>
    <property type="match status" value="1"/>
</dbReference>
<evidence type="ECO:0000256" key="4">
    <source>
        <dbReference type="ARBA" id="ARBA00022827"/>
    </source>
</evidence>
<dbReference type="AlphaFoldDB" id="A0A3Q9G5T5"/>
<dbReference type="PRINTS" id="PR01001">
    <property type="entry name" value="FADG3PDH"/>
</dbReference>
<protein>
    <submittedName>
        <fullName evidence="7">Glycerol-3-phosphate dehydrogenase/oxidase</fullName>
    </submittedName>
</protein>
<dbReference type="RefSeq" id="WP_126704836.1">
    <property type="nucleotide sequence ID" value="NZ_CP034593.1"/>
</dbReference>
<dbReference type="GO" id="GO:0046168">
    <property type="term" value="P:glycerol-3-phosphate catabolic process"/>
    <property type="evidence" value="ECO:0007669"/>
    <property type="project" value="TreeGrafter"/>
</dbReference>
<evidence type="ECO:0000256" key="2">
    <source>
        <dbReference type="ARBA" id="ARBA00007330"/>
    </source>
</evidence>
<proteinExistence type="inferred from homology"/>
<dbReference type="InterPro" id="IPR000447">
    <property type="entry name" value="G3P_DH_FAD-dep"/>
</dbReference>
<dbReference type="Pfam" id="PF01266">
    <property type="entry name" value="DAO"/>
    <property type="match status" value="1"/>
</dbReference>
<dbReference type="SUPFAM" id="SSF51905">
    <property type="entry name" value="FAD/NAD(P)-binding domain"/>
    <property type="match status" value="1"/>
</dbReference>
<name>A0A3Q9G5T5_9ACTO</name>